<dbReference type="OrthoDB" id="9930022at2759"/>
<dbReference type="PROSITE" id="PS50048">
    <property type="entry name" value="ZN2_CY6_FUNGAL_2"/>
    <property type="match status" value="1"/>
</dbReference>
<dbReference type="Proteomes" id="UP000310108">
    <property type="component" value="Unassembled WGS sequence"/>
</dbReference>
<evidence type="ECO:0000256" key="5">
    <source>
        <dbReference type="ARBA" id="ARBA00023242"/>
    </source>
</evidence>
<evidence type="ECO:0000313" key="9">
    <source>
        <dbReference type="Proteomes" id="UP000310108"/>
    </source>
</evidence>
<evidence type="ECO:0000256" key="2">
    <source>
        <dbReference type="ARBA" id="ARBA00022723"/>
    </source>
</evidence>
<keyword evidence="4" id="KW-0804">Transcription</keyword>
<dbReference type="AlphaFoldDB" id="A0A4U6XS59"/>
<accession>A0A4U6XS59</accession>
<dbReference type="PANTHER" id="PTHR47338:SF5">
    <property type="entry name" value="ZN(II)2CYS6 TRANSCRIPTION FACTOR (EUROFUNG)"/>
    <property type="match status" value="1"/>
</dbReference>
<dbReference type="EMBL" id="PJEX01000021">
    <property type="protein sequence ID" value="TKW58682.1"/>
    <property type="molecule type" value="Genomic_DNA"/>
</dbReference>
<keyword evidence="9" id="KW-1185">Reference proteome</keyword>
<proteinExistence type="predicted"/>
<evidence type="ECO:0000256" key="6">
    <source>
        <dbReference type="SAM" id="MobiDB-lite"/>
    </source>
</evidence>
<sequence>MSAPDSLKMTSDLADAADKSRQKSCNACVRSKRRCDKQTPRCTRCAEKNFSCVYQNLPPAPAPAGAGGAVGAAVATSGSLGLDISSSSSSSAASFTVNGQDDPLQAMDIEADGDGIPSFDFNTLNNHHLQQHHHHHHRHHHQSQHQQGPQQQQQQQQQQKPTPASSLFIDNEMPTLAMKENINGSPSGNQSAPVVPTSPLNLNIDAANVTFDFNTVMDFLNADPATGGEMQLWETPMTPVIQKSMTPELHQMNDTMWETDMKDMCKEGGFQPWQIHEPSSRVGHLLGIIKNMHITFAQTKQTPFLHRHLYLGTREIPRSLMAAYTAISAYVGRTEANKDWAIRALCEGTAEVLKGSKDAKSSSSSNLTGHEKLARAQALWLLQTIRCYDGDVALRAQAERDMDVLERWLEELVSIRDNFDDVHLLEDTALRARPPRSWEVWVFNECVRRTVLLGYAFIGFYDMLKSAGEYEPDPKNWLVPHRWTFSKHLWEAQSSPAFYSAWHEKPMFLANAFFVQRIARIARPADVDEFANIILTLSVGVEEMKHFMLEG</sequence>
<evidence type="ECO:0000256" key="1">
    <source>
        <dbReference type="ARBA" id="ARBA00004123"/>
    </source>
</evidence>
<feature type="region of interest" description="Disordered" evidence="6">
    <location>
        <begin position="128"/>
        <end position="166"/>
    </location>
</feature>
<evidence type="ECO:0000256" key="4">
    <source>
        <dbReference type="ARBA" id="ARBA00023163"/>
    </source>
</evidence>
<dbReference type="Gene3D" id="4.10.240.10">
    <property type="entry name" value="Zn(2)-C6 fungal-type DNA-binding domain"/>
    <property type="match status" value="1"/>
</dbReference>
<dbReference type="STRING" id="1306861.A0A4U6XS59"/>
<comment type="subcellular location">
    <subcellularLocation>
        <location evidence="1">Nucleus</location>
    </subcellularLocation>
</comment>
<dbReference type="GO" id="GO:0000981">
    <property type="term" value="F:DNA-binding transcription factor activity, RNA polymerase II-specific"/>
    <property type="evidence" value="ECO:0007669"/>
    <property type="project" value="InterPro"/>
</dbReference>
<dbReference type="GO" id="GO:0008270">
    <property type="term" value="F:zinc ion binding"/>
    <property type="evidence" value="ECO:0007669"/>
    <property type="project" value="InterPro"/>
</dbReference>
<dbReference type="InterPro" id="IPR001138">
    <property type="entry name" value="Zn2Cys6_DnaBD"/>
</dbReference>
<dbReference type="InterPro" id="IPR036864">
    <property type="entry name" value="Zn2-C6_fun-type_DNA-bd_sf"/>
</dbReference>
<protein>
    <recommendedName>
        <fullName evidence="7">Zn(2)-C6 fungal-type domain-containing protein</fullName>
    </recommendedName>
</protein>
<dbReference type="CDD" id="cd00067">
    <property type="entry name" value="GAL4"/>
    <property type="match status" value="1"/>
</dbReference>
<keyword evidence="2" id="KW-0479">Metal-binding</keyword>
<evidence type="ECO:0000313" key="8">
    <source>
        <dbReference type="EMBL" id="TKW58682.1"/>
    </source>
</evidence>
<keyword evidence="3" id="KW-0805">Transcription regulation</keyword>
<gene>
    <name evidence="8" type="ORF">CTA1_9338</name>
</gene>
<organism evidence="8 9">
    <name type="scientific">Colletotrichum tanaceti</name>
    <dbReference type="NCBI Taxonomy" id="1306861"/>
    <lineage>
        <taxon>Eukaryota</taxon>
        <taxon>Fungi</taxon>
        <taxon>Dikarya</taxon>
        <taxon>Ascomycota</taxon>
        <taxon>Pezizomycotina</taxon>
        <taxon>Sordariomycetes</taxon>
        <taxon>Hypocreomycetidae</taxon>
        <taxon>Glomerellales</taxon>
        <taxon>Glomerellaceae</taxon>
        <taxon>Colletotrichum</taxon>
        <taxon>Colletotrichum destructivum species complex</taxon>
    </lineage>
</organism>
<evidence type="ECO:0000259" key="7">
    <source>
        <dbReference type="PROSITE" id="PS50048"/>
    </source>
</evidence>
<feature type="compositionally biased region" description="Low complexity" evidence="6">
    <location>
        <begin position="144"/>
        <end position="159"/>
    </location>
</feature>
<dbReference type="InterPro" id="IPR050815">
    <property type="entry name" value="TF_fung"/>
</dbReference>
<feature type="region of interest" description="Disordered" evidence="6">
    <location>
        <begin position="1"/>
        <end position="21"/>
    </location>
</feature>
<dbReference type="SMART" id="SM00066">
    <property type="entry name" value="GAL4"/>
    <property type="match status" value="1"/>
</dbReference>
<dbReference type="GO" id="GO:0005634">
    <property type="term" value="C:nucleus"/>
    <property type="evidence" value="ECO:0007669"/>
    <property type="project" value="UniProtKB-SubCell"/>
</dbReference>
<feature type="compositionally biased region" description="Basic residues" evidence="6">
    <location>
        <begin position="129"/>
        <end position="143"/>
    </location>
</feature>
<dbReference type="SUPFAM" id="SSF57701">
    <property type="entry name" value="Zn2/Cys6 DNA-binding domain"/>
    <property type="match status" value="1"/>
</dbReference>
<name>A0A4U6XS59_9PEZI</name>
<keyword evidence="5" id="KW-0539">Nucleus</keyword>
<dbReference type="Pfam" id="PF00172">
    <property type="entry name" value="Zn_clus"/>
    <property type="match status" value="1"/>
</dbReference>
<comment type="caution">
    <text evidence="8">The sequence shown here is derived from an EMBL/GenBank/DDBJ whole genome shotgun (WGS) entry which is preliminary data.</text>
</comment>
<evidence type="ECO:0000256" key="3">
    <source>
        <dbReference type="ARBA" id="ARBA00023015"/>
    </source>
</evidence>
<feature type="domain" description="Zn(2)-C6 fungal-type" evidence="7">
    <location>
        <begin position="24"/>
        <end position="54"/>
    </location>
</feature>
<dbReference type="PANTHER" id="PTHR47338">
    <property type="entry name" value="ZN(II)2CYS6 TRANSCRIPTION FACTOR (EUROFUNG)-RELATED"/>
    <property type="match status" value="1"/>
</dbReference>
<reference evidence="8 9" key="1">
    <citation type="journal article" date="2019" name="PLoS ONE">
        <title>Comparative genome analysis indicates high evolutionary potential of pathogenicity genes in Colletotrichum tanaceti.</title>
        <authorList>
            <person name="Lelwala R.V."/>
            <person name="Korhonen P.K."/>
            <person name="Young N.D."/>
            <person name="Scott J.B."/>
            <person name="Ades P.A."/>
            <person name="Gasser R.B."/>
            <person name="Taylor P.W.J."/>
        </authorList>
    </citation>
    <scope>NUCLEOTIDE SEQUENCE [LARGE SCALE GENOMIC DNA]</scope>
    <source>
        <strain evidence="8">BRIP57314</strain>
    </source>
</reference>